<dbReference type="InterPro" id="IPR050469">
    <property type="entry name" value="Diguanylate_Cyclase"/>
</dbReference>
<dbReference type="EMBL" id="DXIQ01000070">
    <property type="protein sequence ID" value="HIV39443.1"/>
    <property type="molecule type" value="Genomic_DNA"/>
</dbReference>
<dbReference type="Gene3D" id="3.30.450.20">
    <property type="entry name" value="PAS domain"/>
    <property type="match status" value="1"/>
</dbReference>
<dbReference type="InterPro" id="IPR043128">
    <property type="entry name" value="Rev_trsase/Diguanyl_cyclase"/>
</dbReference>
<evidence type="ECO:0000256" key="2">
    <source>
        <dbReference type="SAM" id="Phobius"/>
    </source>
</evidence>
<evidence type="ECO:0000259" key="3">
    <source>
        <dbReference type="PROSITE" id="PS50887"/>
    </source>
</evidence>
<dbReference type="InterPro" id="IPR000160">
    <property type="entry name" value="GGDEF_dom"/>
</dbReference>
<evidence type="ECO:0000313" key="4">
    <source>
        <dbReference type="EMBL" id="HIV39443.1"/>
    </source>
</evidence>
<dbReference type="Gene3D" id="3.30.70.270">
    <property type="match status" value="1"/>
</dbReference>
<feature type="coiled-coil region" evidence="1">
    <location>
        <begin position="433"/>
        <end position="460"/>
    </location>
</feature>
<dbReference type="PROSITE" id="PS50887">
    <property type="entry name" value="GGDEF"/>
    <property type="match status" value="1"/>
</dbReference>
<name>A0A9D1PFT2_9FIRM</name>
<feature type="transmembrane region" description="Helical" evidence="2">
    <location>
        <begin position="62"/>
        <end position="84"/>
    </location>
</feature>
<dbReference type="NCBIfam" id="TIGR00254">
    <property type="entry name" value="GGDEF"/>
    <property type="match status" value="1"/>
</dbReference>
<dbReference type="Pfam" id="PF00990">
    <property type="entry name" value="GGDEF"/>
    <property type="match status" value="1"/>
</dbReference>
<dbReference type="PANTHER" id="PTHR45138:SF9">
    <property type="entry name" value="DIGUANYLATE CYCLASE DGCM-RELATED"/>
    <property type="match status" value="1"/>
</dbReference>
<keyword evidence="2" id="KW-0472">Membrane</keyword>
<feature type="coiled-coil region" evidence="1">
    <location>
        <begin position="195"/>
        <end position="226"/>
    </location>
</feature>
<feature type="domain" description="GGDEF" evidence="3">
    <location>
        <begin position="378"/>
        <end position="507"/>
    </location>
</feature>
<feature type="transmembrane region" description="Helical" evidence="2">
    <location>
        <begin position="96"/>
        <end position="115"/>
    </location>
</feature>
<dbReference type="PANTHER" id="PTHR45138">
    <property type="entry name" value="REGULATORY COMPONENTS OF SENSORY TRANSDUCTION SYSTEM"/>
    <property type="match status" value="1"/>
</dbReference>
<gene>
    <name evidence="4" type="ORF">H9747_10695</name>
</gene>
<dbReference type="InterPro" id="IPR029787">
    <property type="entry name" value="Nucleotide_cyclase"/>
</dbReference>
<keyword evidence="2" id="KW-1133">Transmembrane helix</keyword>
<dbReference type="SUPFAM" id="SSF55785">
    <property type="entry name" value="PYP-like sensor domain (PAS domain)"/>
    <property type="match status" value="1"/>
</dbReference>
<keyword evidence="1" id="KW-0175">Coiled coil</keyword>
<accession>A0A9D1PFT2</accession>
<dbReference type="SMART" id="SM00267">
    <property type="entry name" value="GGDEF"/>
    <property type="match status" value="1"/>
</dbReference>
<dbReference type="SUPFAM" id="SSF55073">
    <property type="entry name" value="Nucleotide cyclase"/>
    <property type="match status" value="1"/>
</dbReference>
<reference evidence="4" key="1">
    <citation type="journal article" date="2021" name="PeerJ">
        <title>Extensive microbial diversity within the chicken gut microbiome revealed by metagenomics and culture.</title>
        <authorList>
            <person name="Gilroy R."/>
            <person name="Ravi A."/>
            <person name="Getino M."/>
            <person name="Pursley I."/>
            <person name="Horton D.L."/>
            <person name="Alikhan N.F."/>
            <person name="Baker D."/>
            <person name="Gharbi K."/>
            <person name="Hall N."/>
            <person name="Watson M."/>
            <person name="Adriaenssens E.M."/>
            <person name="Foster-Nyarko E."/>
            <person name="Jarju S."/>
            <person name="Secka A."/>
            <person name="Antonio M."/>
            <person name="Oren A."/>
            <person name="Chaudhuri R.R."/>
            <person name="La Ragione R."/>
            <person name="Hildebrand F."/>
            <person name="Pallen M.J."/>
        </authorList>
    </citation>
    <scope>NUCLEOTIDE SEQUENCE</scope>
    <source>
        <strain evidence="4">CHK195-9823</strain>
    </source>
</reference>
<dbReference type="GO" id="GO:0052621">
    <property type="term" value="F:diguanylate cyclase activity"/>
    <property type="evidence" value="ECO:0007669"/>
    <property type="project" value="TreeGrafter"/>
</dbReference>
<feature type="transmembrane region" description="Helical" evidence="2">
    <location>
        <begin position="127"/>
        <end position="158"/>
    </location>
</feature>
<keyword evidence="2" id="KW-0812">Transmembrane</keyword>
<evidence type="ECO:0000256" key="1">
    <source>
        <dbReference type="SAM" id="Coils"/>
    </source>
</evidence>
<reference evidence="4" key="2">
    <citation type="submission" date="2021-04" db="EMBL/GenBank/DDBJ databases">
        <authorList>
            <person name="Gilroy R."/>
        </authorList>
    </citation>
    <scope>NUCLEOTIDE SEQUENCE</scope>
    <source>
        <strain evidence="4">CHK195-9823</strain>
    </source>
</reference>
<evidence type="ECO:0000313" key="5">
    <source>
        <dbReference type="Proteomes" id="UP000886814"/>
    </source>
</evidence>
<protein>
    <submittedName>
        <fullName evidence="4">GGDEF domain-containing protein</fullName>
    </submittedName>
</protein>
<sequence length="507" mass="58267">MKDLKILVRIPDEIKERFWEQLLGNNWRLMSVVCLLGIFVQVVNILHVLVGSASGLETLNNRIYFGFYWVFLLINLVFLCVHGIFYKKKWKKGQKILQGAFCALWIIWSCLLNYYDIIRDQDGGNLSVIVTSIMAAAIIVQTVPLYGICVYGLSALLFSAAAYPYIRFGGLINVMIAGGTAMIVSTARYWYKVKELTQQREIQEMNRKLKEEHEKLNLSLEKFQLLMDKMDHIIYEWDIEQGRISFSAEWMEKFGETSQISDAASWFEQTGCMTEEAKQHFLKGMEKAMKERTIYEDEIPLIDKVGSVQWYLLRLYFQYSQEKTARSAVGFLINIQKQKEEMENLEGEVSRDYLTGVMNRKGIQEYTEKELEQKKPGQLTAMVLIDLDNFKQINDKYGHPFGDQVLVHTGEILSGLFASRGTVGRIGGDEFMAVLSVNNREELEEKIKELKKKSVDLEYEGESVRTDFCAGTAVAGKEDDYQALYQKADQALYQAKETGRGEVYLKG</sequence>
<dbReference type="CDD" id="cd01949">
    <property type="entry name" value="GGDEF"/>
    <property type="match status" value="1"/>
</dbReference>
<dbReference type="AlphaFoldDB" id="A0A9D1PFT2"/>
<feature type="transmembrane region" description="Helical" evidence="2">
    <location>
        <begin position="170"/>
        <end position="191"/>
    </location>
</feature>
<feature type="transmembrane region" description="Helical" evidence="2">
    <location>
        <begin position="27"/>
        <end position="50"/>
    </location>
</feature>
<proteinExistence type="predicted"/>
<organism evidence="4 5">
    <name type="scientific">Candidatus Blautia stercorigallinarum</name>
    <dbReference type="NCBI Taxonomy" id="2838501"/>
    <lineage>
        <taxon>Bacteria</taxon>
        <taxon>Bacillati</taxon>
        <taxon>Bacillota</taxon>
        <taxon>Clostridia</taxon>
        <taxon>Lachnospirales</taxon>
        <taxon>Lachnospiraceae</taxon>
        <taxon>Blautia</taxon>
    </lineage>
</organism>
<dbReference type="InterPro" id="IPR035965">
    <property type="entry name" value="PAS-like_dom_sf"/>
</dbReference>
<comment type="caution">
    <text evidence="4">The sequence shown here is derived from an EMBL/GenBank/DDBJ whole genome shotgun (WGS) entry which is preliminary data.</text>
</comment>
<dbReference type="Proteomes" id="UP000886814">
    <property type="component" value="Unassembled WGS sequence"/>
</dbReference>